<sequence>MRTEIPLRISRMRMLTLLFFAMPLTVAQGSLSAKIDGTFLIGAMFPIHNLHEGGTCGDVIPGGAVVCH</sequence>
<comment type="caution">
    <text evidence="2">The sequence shown here is derived from an EMBL/GenBank/DDBJ whole genome shotgun (WGS) entry which is preliminary data.</text>
</comment>
<feature type="signal peptide" evidence="1">
    <location>
        <begin position="1"/>
        <end position="29"/>
    </location>
</feature>
<dbReference type="EMBL" id="JAIWYP010000008">
    <property type="protein sequence ID" value="KAH3780008.1"/>
    <property type="molecule type" value="Genomic_DNA"/>
</dbReference>
<protein>
    <submittedName>
        <fullName evidence="2">Uncharacterized protein</fullName>
    </submittedName>
</protein>
<dbReference type="AlphaFoldDB" id="A0A9D4EI02"/>
<keyword evidence="1" id="KW-0732">Signal</keyword>
<gene>
    <name evidence="2" type="ORF">DPMN_157817</name>
</gene>
<feature type="chain" id="PRO_5039698760" evidence="1">
    <location>
        <begin position="30"/>
        <end position="68"/>
    </location>
</feature>
<keyword evidence="3" id="KW-1185">Reference proteome</keyword>
<evidence type="ECO:0000256" key="1">
    <source>
        <dbReference type="SAM" id="SignalP"/>
    </source>
</evidence>
<evidence type="ECO:0000313" key="2">
    <source>
        <dbReference type="EMBL" id="KAH3780008.1"/>
    </source>
</evidence>
<organism evidence="2 3">
    <name type="scientific">Dreissena polymorpha</name>
    <name type="common">Zebra mussel</name>
    <name type="synonym">Mytilus polymorpha</name>
    <dbReference type="NCBI Taxonomy" id="45954"/>
    <lineage>
        <taxon>Eukaryota</taxon>
        <taxon>Metazoa</taxon>
        <taxon>Spiralia</taxon>
        <taxon>Lophotrochozoa</taxon>
        <taxon>Mollusca</taxon>
        <taxon>Bivalvia</taxon>
        <taxon>Autobranchia</taxon>
        <taxon>Heteroconchia</taxon>
        <taxon>Euheterodonta</taxon>
        <taxon>Imparidentia</taxon>
        <taxon>Neoheterodontei</taxon>
        <taxon>Myida</taxon>
        <taxon>Dreissenoidea</taxon>
        <taxon>Dreissenidae</taxon>
        <taxon>Dreissena</taxon>
    </lineage>
</organism>
<name>A0A9D4EI02_DREPO</name>
<evidence type="ECO:0000313" key="3">
    <source>
        <dbReference type="Proteomes" id="UP000828390"/>
    </source>
</evidence>
<dbReference type="Proteomes" id="UP000828390">
    <property type="component" value="Unassembled WGS sequence"/>
</dbReference>
<proteinExistence type="predicted"/>
<reference evidence="2" key="2">
    <citation type="submission" date="2020-11" db="EMBL/GenBank/DDBJ databases">
        <authorList>
            <person name="McCartney M.A."/>
            <person name="Auch B."/>
            <person name="Kono T."/>
            <person name="Mallez S."/>
            <person name="Becker A."/>
            <person name="Gohl D.M."/>
            <person name="Silverstein K.A.T."/>
            <person name="Koren S."/>
            <person name="Bechman K.B."/>
            <person name="Herman A."/>
            <person name="Abrahante J.E."/>
            <person name="Garbe J."/>
        </authorList>
    </citation>
    <scope>NUCLEOTIDE SEQUENCE</scope>
    <source>
        <strain evidence="2">Duluth1</strain>
        <tissue evidence="2">Whole animal</tissue>
    </source>
</reference>
<accession>A0A9D4EI02</accession>
<reference evidence="2" key="1">
    <citation type="journal article" date="2019" name="bioRxiv">
        <title>The Genome of the Zebra Mussel, Dreissena polymorpha: A Resource for Invasive Species Research.</title>
        <authorList>
            <person name="McCartney M.A."/>
            <person name="Auch B."/>
            <person name="Kono T."/>
            <person name="Mallez S."/>
            <person name="Zhang Y."/>
            <person name="Obille A."/>
            <person name="Becker A."/>
            <person name="Abrahante J.E."/>
            <person name="Garbe J."/>
            <person name="Badalamenti J.P."/>
            <person name="Herman A."/>
            <person name="Mangelson H."/>
            <person name="Liachko I."/>
            <person name="Sullivan S."/>
            <person name="Sone E.D."/>
            <person name="Koren S."/>
            <person name="Silverstein K.A.T."/>
            <person name="Beckman K.B."/>
            <person name="Gohl D.M."/>
        </authorList>
    </citation>
    <scope>NUCLEOTIDE SEQUENCE</scope>
    <source>
        <strain evidence="2">Duluth1</strain>
        <tissue evidence="2">Whole animal</tissue>
    </source>
</reference>